<dbReference type="Proteomes" id="UP001055101">
    <property type="component" value="Unassembled WGS sequence"/>
</dbReference>
<evidence type="ECO:0000313" key="1">
    <source>
        <dbReference type="EMBL" id="GJE54541.1"/>
    </source>
</evidence>
<proteinExistence type="predicted"/>
<accession>A0ABQ4TGW6</accession>
<evidence type="ECO:0000313" key="2">
    <source>
        <dbReference type="Proteomes" id="UP001055101"/>
    </source>
</evidence>
<reference evidence="1" key="2">
    <citation type="submission" date="2021-08" db="EMBL/GenBank/DDBJ databases">
        <authorList>
            <person name="Tani A."/>
            <person name="Ola A."/>
            <person name="Ogura Y."/>
            <person name="Katsura K."/>
            <person name="Hayashi T."/>
        </authorList>
    </citation>
    <scope>NUCLEOTIDE SEQUENCE</scope>
    <source>
        <strain evidence="1">DSM 23674</strain>
    </source>
</reference>
<dbReference type="RefSeq" id="WP_238230896.1">
    <property type="nucleotide sequence ID" value="NZ_BPRA01000004.1"/>
</dbReference>
<gene>
    <name evidence="1" type="ORF">EKPJFOCH_1019</name>
</gene>
<reference evidence="1" key="1">
    <citation type="journal article" date="2021" name="Front. Microbiol.">
        <title>Comprehensive Comparative Genomics and Phenotyping of Methylobacterium Species.</title>
        <authorList>
            <person name="Alessa O."/>
            <person name="Ogura Y."/>
            <person name="Fujitani Y."/>
            <person name="Takami H."/>
            <person name="Hayashi T."/>
            <person name="Sahin N."/>
            <person name="Tani A."/>
        </authorList>
    </citation>
    <scope>NUCLEOTIDE SEQUENCE</scope>
    <source>
        <strain evidence="1">DSM 23674</strain>
    </source>
</reference>
<dbReference type="EMBL" id="BPRA01000004">
    <property type="protein sequence ID" value="GJE54541.1"/>
    <property type="molecule type" value="Genomic_DNA"/>
</dbReference>
<name>A0ABQ4TGW6_9HYPH</name>
<comment type="caution">
    <text evidence="1">The sequence shown here is derived from an EMBL/GenBank/DDBJ whole genome shotgun (WGS) entry which is preliminary data.</text>
</comment>
<protein>
    <submittedName>
        <fullName evidence="1">Uncharacterized protein</fullName>
    </submittedName>
</protein>
<keyword evidence="2" id="KW-1185">Reference proteome</keyword>
<organism evidence="1 2">
    <name type="scientific">Methylobacterium thuringiense</name>
    <dbReference type="NCBI Taxonomy" id="1003091"/>
    <lineage>
        <taxon>Bacteria</taxon>
        <taxon>Pseudomonadati</taxon>
        <taxon>Pseudomonadota</taxon>
        <taxon>Alphaproteobacteria</taxon>
        <taxon>Hyphomicrobiales</taxon>
        <taxon>Methylobacteriaceae</taxon>
        <taxon>Methylobacterium</taxon>
    </lineage>
</organism>
<sequence>MSKIRQPHITTDEGNIVLLPFKFEICSCCSGHGKSSAYLGAYTSDEMADQGPDFFDEYMAGTYDRTCDACDGDGKAMVADYSRMTAQQIQTLEDDERFDAEDAAYSEAERRMGC</sequence>